<organism evidence="2 3">
    <name type="scientific">Alsobacter metallidurans</name>
    <dbReference type="NCBI Taxonomy" id="340221"/>
    <lineage>
        <taxon>Bacteria</taxon>
        <taxon>Pseudomonadati</taxon>
        <taxon>Pseudomonadota</taxon>
        <taxon>Alphaproteobacteria</taxon>
        <taxon>Hyphomicrobiales</taxon>
        <taxon>Alsobacteraceae</taxon>
        <taxon>Alsobacter</taxon>
    </lineage>
</organism>
<dbReference type="Proteomes" id="UP000603912">
    <property type="component" value="Unassembled WGS sequence"/>
</dbReference>
<dbReference type="InterPro" id="IPR007844">
    <property type="entry name" value="AsmA"/>
</dbReference>
<dbReference type="PANTHER" id="PTHR30441:SF4">
    <property type="entry name" value="PROTEIN ASMA"/>
    <property type="match status" value="1"/>
</dbReference>
<dbReference type="GO" id="GO:0005886">
    <property type="term" value="C:plasma membrane"/>
    <property type="evidence" value="ECO:0007669"/>
    <property type="project" value="TreeGrafter"/>
</dbReference>
<name>A0A917MJM1_9HYPH</name>
<dbReference type="EMBL" id="BMES01000001">
    <property type="protein sequence ID" value="GGH18679.1"/>
    <property type="molecule type" value="Genomic_DNA"/>
</dbReference>
<dbReference type="PANTHER" id="PTHR30441">
    <property type="entry name" value="DUF748 DOMAIN-CONTAINING PROTEIN"/>
    <property type="match status" value="1"/>
</dbReference>
<dbReference type="Pfam" id="PF05170">
    <property type="entry name" value="AsmA"/>
    <property type="match status" value="1"/>
</dbReference>
<proteinExistence type="predicted"/>
<accession>A0A917MJM1</accession>
<evidence type="ECO:0000259" key="1">
    <source>
        <dbReference type="Pfam" id="PF05170"/>
    </source>
</evidence>
<evidence type="ECO:0000313" key="3">
    <source>
        <dbReference type="Proteomes" id="UP000603912"/>
    </source>
</evidence>
<dbReference type="InterPro" id="IPR052894">
    <property type="entry name" value="AsmA-related"/>
</dbReference>
<dbReference type="GO" id="GO:0090313">
    <property type="term" value="P:regulation of protein targeting to membrane"/>
    <property type="evidence" value="ECO:0007669"/>
    <property type="project" value="TreeGrafter"/>
</dbReference>
<dbReference type="RefSeq" id="WP_188517565.1">
    <property type="nucleotide sequence ID" value="NZ_BMES01000001.1"/>
</dbReference>
<reference evidence="2" key="2">
    <citation type="submission" date="2020-09" db="EMBL/GenBank/DDBJ databases">
        <authorList>
            <person name="Sun Q."/>
            <person name="Zhou Y."/>
        </authorList>
    </citation>
    <scope>NUCLEOTIDE SEQUENCE</scope>
    <source>
        <strain evidence="2">CGMCC 1.12214</strain>
    </source>
</reference>
<evidence type="ECO:0000313" key="2">
    <source>
        <dbReference type="EMBL" id="GGH18679.1"/>
    </source>
</evidence>
<dbReference type="AlphaFoldDB" id="A0A917MJM1"/>
<sequence length="600" mass="60627">MTRRFAIALLSVLLAIGAGLTPWPAPQGALDALSRLAALGGPEPLRVAAADGATFTLLPEPRLQVAALRIETSGGEPLLSVERASASVRLASLFLGAFDVADLTLVRPRLAAANAVALAPGLSAAGPGREARGGIADLDRVIVMDGEATGATMPIQAVNMVLRRRATGIDAAGTVRLGGEALELQIAAPRLNALVSGEYGPLAASLRTAHGSLDFSGSFAAGPRAPQANGSLTAALSNAPALMRWLGVDWPLPLGDSASVTATLRLAGAAVALTDARIQTPAGALDGALSATLTAGHVGLSGTLAAERLDLTAALRPLFPARRADGSWSGEPFDLAALPAGDADLRLSAGRLTIGKTIFDNAALSLLSRAGRADVTLSSGDFMGGRVKGRATLVYGEGDGVDVKALGSFERVDAALAALAFAGSERLTGAAGGSFAVDGSGASLAALVRSLDGKASVTIRQGELLGVNLPEVLRRIERRPLIAALDMRGGKTPFDVASFGGRIGKGVLDIADGSLASPATKVLLTGQVGLAERTLQLTGQVQAADQGREAVVLPFAVSGSFDEPSVTPNASALFRKSGALAPQPLPANAVVDADLPLHLP</sequence>
<protein>
    <submittedName>
        <fullName evidence="2">Cell envelope biogenesis protein AsmA</fullName>
    </submittedName>
</protein>
<comment type="caution">
    <text evidence="2">The sequence shown here is derived from an EMBL/GenBank/DDBJ whole genome shotgun (WGS) entry which is preliminary data.</text>
</comment>
<gene>
    <name evidence="2" type="ORF">GCM10007036_21070</name>
</gene>
<feature type="domain" description="AsmA" evidence="1">
    <location>
        <begin position="317"/>
        <end position="510"/>
    </location>
</feature>
<keyword evidence="3" id="KW-1185">Reference proteome</keyword>
<reference evidence="2" key="1">
    <citation type="journal article" date="2014" name="Int. J. Syst. Evol. Microbiol.">
        <title>Complete genome sequence of Corynebacterium casei LMG S-19264T (=DSM 44701T), isolated from a smear-ripened cheese.</title>
        <authorList>
            <consortium name="US DOE Joint Genome Institute (JGI-PGF)"/>
            <person name="Walter F."/>
            <person name="Albersmeier A."/>
            <person name="Kalinowski J."/>
            <person name="Ruckert C."/>
        </authorList>
    </citation>
    <scope>NUCLEOTIDE SEQUENCE</scope>
    <source>
        <strain evidence="2">CGMCC 1.12214</strain>
    </source>
</reference>